<dbReference type="AlphaFoldDB" id="A0A7V3YKM6"/>
<dbReference type="InterPro" id="IPR036237">
    <property type="entry name" value="Xyl_isomerase-like_sf"/>
</dbReference>
<reference evidence="2" key="1">
    <citation type="journal article" date="2020" name="mSystems">
        <title>Genome- and Community-Level Interaction Insights into Carbon Utilization and Element Cycling Functions of Hydrothermarchaeota in Hydrothermal Sediment.</title>
        <authorList>
            <person name="Zhou Z."/>
            <person name="Liu Y."/>
            <person name="Xu W."/>
            <person name="Pan J."/>
            <person name="Luo Z.H."/>
            <person name="Li M."/>
        </authorList>
    </citation>
    <scope>NUCLEOTIDE SEQUENCE [LARGE SCALE GENOMIC DNA]</scope>
    <source>
        <strain evidence="2">SpSt-716</strain>
    </source>
</reference>
<dbReference type="PANTHER" id="PTHR12110:SF21">
    <property type="entry name" value="XYLOSE ISOMERASE-LIKE TIM BARREL DOMAIN-CONTAINING PROTEIN"/>
    <property type="match status" value="1"/>
</dbReference>
<feature type="domain" description="Xylose isomerase-like TIM barrel" evidence="1">
    <location>
        <begin position="28"/>
        <end position="275"/>
    </location>
</feature>
<organism evidence="2">
    <name type="scientific">Candidatus Caldatribacterium californiense</name>
    <dbReference type="NCBI Taxonomy" id="1454726"/>
    <lineage>
        <taxon>Bacteria</taxon>
        <taxon>Pseudomonadati</taxon>
        <taxon>Atribacterota</taxon>
        <taxon>Atribacteria</taxon>
        <taxon>Atribacterales</taxon>
        <taxon>Candidatus Caldatribacteriaceae</taxon>
        <taxon>Candidatus Caldatribacterium</taxon>
    </lineage>
</organism>
<dbReference type="InterPro" id="IPR013022">
    <property type="entry name" value="Xyl_isomerase-like_TIM-brl"/>
</dbReference>
<evidence type="ECO:0000313" key="2">
    <source>
        <dbReference type="EMBL" id="HGI74400.1"/>
    </source>
</evidence>
<dbReference type="Pfam" id="PF01261">
    <property type="entry name" value="AP_endonuc_2"/>
    <property type="match status" value="1"/>
</dbReference>
<name>A0A7V3YKM6_9BACT</name>
<dbReference type="EMBL" id="DTEN01000071">
    <property type="protein sequence ID" value="HGI74400.1"/>
    <property type="molecule type" value="Genomic_DNA"/>
</dbReference>
<gene>
    <name evidence="2" type="ORF">ENU96_01780</name>
</gene>
<comment type="caution">
    <text evidence="2">The sequence shown here is derived from an EMBL/GenBank/DDBJ whole genome shotgun (WGS) entry which is preliminary data.</text>
</comment>
<dbReference type="InterPro" id="IPR050312">
    <property type="entry name" value="IolE/XylAMocC-like"/>
</dbReference>
<sequence>MEGESKQLLCGVSNLWMPSQGTTLFAAIKLAKEHEFTALEIVPEQAPQGDWYSLGFFLGEQAPTFYEKLAKHIMSFPCVTVHSPHIELNIASRNPAIRRESVRQYLECVEITHLIGAKVVTFHHGAPSLPVTVDKEEFDLLVAYNVEFALRAAELAEKYGLEMGFENLGGPTAKVERELLGEILHKVKNPRFGINLDIGHVYLTDGDPLGWIRDFGTQIKEVHTHGTYCRCDRNPPFINHSPLEMETRADFQEIFHKLKNIGFFGPFIFEIFAPDLLTYLKFAQQGKDLLLRVYGG</sequence>
<dbReference type="SUPFAM" id="SSF51658">
    <property type="entry name" value="Xylose isomerase-like"/>
    <property type="match status" value="1"/>
</dbReference>
<dbReference type="Gene3D" id="3.20.20.150">
    <property type="entry name" value="Divalent-metal-dependent TIM barrel enzymes"/>
    <property type="match status" value="1"/>
</dbReference>
<dbReference type="GO" id="GO:0016853">
    <property type="term" value="F:isomerase activity"/>
    <property type="evidence" value="ECO:0007669"/>
    <property type="project" value="UniProtKB-KW"/>
</dbReference>
<accession>A0A7V3YKM6</accession>
<dbReference type="PANTHER" id="PTHR12110">
    <property type="entry name" value="HYDROXYPYRUVATE ISOMERASE"/>
    <property type="match status" value="1"/>
</dbReference>
<evidence type="ECO:0000259" key="1">
    <source>
        <dbReference type="Pfam" id="PF01261"/>
    </source>
</evidence>
<protein>
    <submittedName>
        <fullName evidence="2">Sugar phosphate isomerase/epimerase</fullName>
    </submittedName>
</protein>
<keyword evidence="2" id="KW-0413">Isomerase</keyword>
<proteinExistence type="predicted"/>